<keyword evidence="2" id="KW-0614">Plasmid</keyword>
<evidence type="ECO:0000259" key="1">
    <source>
        <dbReference type="Pfam" id="PF21781"/>
    </source>
</evidence>
<dbReference type="EMBL" id="CP051683">
    <property type="protein sequence ID" value="QJD98530.1"/>
    <property type="molecule type" value="Genomic_DNA"/>
</dbReference>
<protein>
    <recommendedName>
        <fullName evidence="1">DUF6876 domain-containing protein</fullName>
    </recommendedName>
</protein>
<gene>
    <name evidence="2" type="ORF">HH214_21475</name>
</gene>
<organism evidence="2 3">
    <name type="scientific">Mucilaginibacter robiniae</name>
    <dbReference type="NCBI Taxonomy" id="2728022"/>
    <lineage>
        <taxon>Bacteria</taxon>
        <taxon>Pseudomonadati</taxon>
        <taxon>Bacteroidota</taxon>
        <taxon>Sphingobacteriia</taxon>
        <taxon>Sphingobacteriales</taxon>
        <taxon>Sphingobacteriaceae</taxon>
        <taxon>Mucilaginibacter</taxon>
    </lineage>
</organism>
<geneLocation type="plasmid" evidence="2 3">
    <name>unnamed1</name>
</geneLocation>
<reference evidence="2 3" key="1">
    <citation type="submission" date="2020-04" db="EMBL/GenBank/DDBJ databases">
        <title>Genome sequencing of novel species.</title>
        <authorList>
            <person name="Heo J."/>
            <person name="Kim S.-J."/>
            <person name="Kim J.-S."/>
            <person name="Hong S.-B."/>
            <person name="Kwon S.-W."/>
        </authorList>
    </citation>
    <scope>NUCLEOTIDE SEQUENCE [LARGE SCALE GENOMIC DNA]</scope>
    <source>
        <strain evidence="2 3">F39-2</strain>
        <plasmid evidence="2 3">unnamed1</plasmid>
    </source>
</reference>
<dbReference type="InterPro" id="IPR049241">
    <property type="entry name" value="DUF6876"/>
</dbReference>
<evidence type="ECO:0000313" key="3">
    <source>
        <dbReference type="Proteomes" id="UP000503278"/>
    </source>
</evidence>
<dbReference type="KEGG" id="mrob:HH214_21475"/>
<evidence type="ECO:0000313" key="2">
    <source>
        <dbReference type="EMBL" id="QJD98530.1"/>
    </source>
</evidence>
<feature type="domain" description="DUF6876" evidence="1">
    <location>
        <begin position="9"/>
        <end position="119"/>
    </location>
</feature>
<sequence>MEDFRLNNTHEFNQFLGGSETTYKYVFGVTHTEGIKYLADNYQCYWLLDLICIHSRDIKNLQEFQVWNLKRIQGCKFELTATDGNKNILKKIEIKYSDFKADNLDVWLVHETILLPCEY</sequence>
<dbReference type="Proteomes" id="UP000503278">
    <property type="component" value="Plasmid unnamed1"/>
</dbReference>
<dbReference type="RefSeq" id="WP_169611268.1">
    <property type="nucleotide sequence ID" value="NZ_CP051683.1"/>
</dbReference>
<accession>A0A7L5E5D6</accession>
<keyword evidence="3" id="KW-1185">Reference proteome</keyword>
<dbReference type="AlphaFoldDB" id="A0A7L5E5D6"/>
<name>A0A7L5E5D6_9SPHI</name>
<proteinExistence type="predicted"/>
<dbReference type="Pfam" id="PF21781">
    <property type="entry name" value="DUF6876"/>
    <property type="match status" value="1"/>
</dbReference>